<gene>
    <name evidence="1" type="ORF">EDS130_LOCUS44280</name>
    <name evidence="2" type="ORF">XAT740_LOCUS53045</name>
</gene>
<reference evidence="1" key="1">
    <citation type="submission" date="2021-02" db="EMBL/GenBank/DDBJ databases">
        <authorList>
            <person name="Nowell W R."/>
        </authorList>
    </citation>
    <scope>NUCLEOTIDE SEQUENCE</scope>
</reference>
<dbReference type="AlphaFoldDB" id="A0A815V0V9"/>
<evidence type="ECO:0000313" key="1">
    <source>
        <dbReference type="EMBL" id="CAF1527027.1"/>
    </source>
</evidence>
<dbReference type="OrthoDB" id="9984828at2759"/>
<dbReference type="Proteomes" id="UP000663828">
    <property type="component" value="Unassembled WGS sequence"/>
</dbReference>
<dbReference type="SUPFAM" id="SSF50249">
    <property type="entry name" value="Nucleic acid-binding proteins"/>
    <property type="match status" value="1"/>
</dbReference>
<proteinExistence type="predicted"/>
<dbReference type="Gene3D" id="2.40.50.140">
    <property type="entry name" value="Nucleic acid-binding proteins"/>
    <property type="match status" value="1"/>
</dbReference>
<name>A0A815V0V9_ADIRI</name>
<protein>
    <submittedName>
        <fullName evidence="1">Uncharacterized protein</fullName>
    </submittedName>
</protein>
<keyword evidence="3" id="KW-1185">Reference proteome</keyword>
<dbReference type="EMBL" id="CAJNOJ010000831">
    <property type="protein sequence ID" value="CAF1527027.1"/>
    <property type="molecule type" value="Genomic_DNA"/>
</dbReference>
<evidence type="ECO:0000313" key="3">
    <source>
        <dbReference type="Proteomes" id="UP000663828"/>
    </source>
</evidence>
<accession>A0A815V0V9</accession>
<evidence type="ECO:0000313" key="4">
    <source>
        <dbReference type="Proteomes" id="UP000663852"/>
    </source>
</evidence>
<organism evidence="1 4">
    <name type="scientific">Adineta ricciae</name>
    <name type="common">Rotifer</name>
    <dbReference type="NCBI Taxonomy" id="249248"/>
    <lineage>
        <taxon>Eukaryota</taxon>
        <taxon>Metazoa</taxon>
        <taxon>Spiralia</taxon>
        <taxon>Gnathifera</taxon>
        <taxon>Rotifera</taxon>
        <taxon>Eurotatoria</taxon>
        <taxon>Bdelloidea</taxon>
        <taxon>Adinetida</taxon>
        <taxon>Adinetidae</taxon>
        <taxon>Adineta</taxon>
    </lineage>
</organism>
<dbReference type="EMBL" id="CAJNOR010008947">
    <property type="protein sequence ID" value="CAF1639397.1"/>
    <property type="molecule type" value="Genomic_DNA"/>
</dbReference>
<dbReference type="Proteomes" id="UP000663852">
    <property type="component" value="Unassembled WGS sequence"/>
</dbReference>
<dbReference type="InterPro" id="IPR012340">
    <property type="entry name" value="NA-bd_OB-fold"/>
</dbReference>
<sequence length="365" mass="40585">MKRSFNTISNGSSSMCKGDETLEGLVVAVTDLSNNQAERKGKYWTALICDSNQNINRITKYLSSKTICSLHVKMLQYLKDQTGIKLNKLRSSGDRVYTTTNETTAITKPVVFTPTCTRIVSIREVQSMSDGDCVTLTCNIVDIGSDDAVVFNNGEKRVQKLKRTLVVSGKTDSLEMTLWQNHFSSVQQNVCYTIKLAKIKVFNAEVSITTGIYTTFDRIEDIGETNCSDSTLISHESTLTGVITSIALLEKQCACPACYSTNVECYDKTIKCNSCKSRSLNVANGVDRDRLKISIMNIDGTALDLNVNAEKIRVLLNQSNHRELFEADLIENEDVLIALSSMNVSVCYKTKTKHISTIKIIDRDE</sequence>
<comment type="caution">
    <text evidence="1">The sequence shown here is derived from an EMBL/GenBank/DDBJ whole genome shotgun (WGS) entry which is preliminary data.</text>
</comment>
<evidence type="ECO:0000313" key="2">
    <source>
        <dbReference type="EMBL" id="CAF1639397.1"/>
    </source>
</evidence>